<comment type="subcellular location">
    <subcellularLocation>
        <location evidence="9">Cell membrane</location>
        <topology evidence="9">Single-pass membrane protein</topology>
    </subcellularLocation>
    <subcellularLocation>
        <location evidence="1">Membrane</location>
    </subcellularLocation>
</comment>
<evidence type="ECO:0000256" key="5">
    <source>
        <dbReference type="ARBA" id="ARBA00022927"/>
    </source>
</evidence>
<organism evidence="11 12">
    <name type="scientific">Aerophobetes bacterium</name>
    <dbReference type="NCBI Taxonomy" id="2030807"/>
    <lineage>
        <taxon>Bacteria</taxon>
        <taxon>Candidatus Aerophobota</taxon>
    </lineage>
</organism>
<sequence>MANRTNKIGSFLRSVKLEAKKITWPSRAEIIRSTAIVIVAIIIFAIIIGGIDIFFIQILKLLLG</sequence>
<dbReference type="EMBL" id="QMQB01000024">
    <property type="protein sequence ID" value="RLE14746.1"/>
    <property type="molecule type" value="Genomic_DNA"/>
</dbReference>
<reference evidence="11 12" key="1">
    <citation type="submission" date="2018-06" db="EMBL/GenBank/DDBJ databases">
        <title>Extensive metabolic versatility and redundancy in microbially diverse, dynamic hydrothermal sediments.</title>
        <authorList>
            <person name="Dombrowski N."/>
            <person name="Teske A."/>
            <person name="Baker B.J."/>
        </authorList>
    </citation>
    <scope>NUCLEOTIDE SEQUENCE [LARGE SCALE GENOMIC DNA]</scope>
    <source>
        <strain evidence="11">B19_G9</strain>
    </source>
</reference>
<evidence type="ECO:0000256" key="6">
    <source>
        <dbReference type="ARBA" id="ARBA00022989"/>
    </source>
</evidence>
<dbReference type="GO" id="GO:0005886">
    <property type="term" value="C:plasma membrane"/>
    <property type="evidence" value="ECO:0007669"/>
    <property type="project" value="UniProtKB-SubCell"/>
</dbReference>
<dbReference type="InterPro" id="IPR001901">
    <property type="entry name" value="Translocase_SecE/Sec61-g"/>
</dbReference>
<evidence type="ECO:0000313" key="12">
    <source>
        <dbReference type="Proteomes" id="UP000267654"/>
    </source>
</evidence>
<dbReference type="HAMAP" id="MF_00422">
    <property type="entry name" value="SecE"/>
    <property type="match status" value="1"/>
</dbReference>
<evidence type="ECO:0000256" key="9">
    <source>
        <dbReference type="HAMAP-Rule" id="MF_00422"/>
    </source>
</evidence>
<keyword evidence="8 9" id="KW-0472">Membrane</keyword>
<comment type="similarity">
    <text evidence="9">Belongs to the SecE/SEC61-gamma family.</text>
</comment>
<keyword evidence="2 9" id="KW-0813">Transport</keyword>
<accession>A0A662DLJ0</accession>
<dbReference type="NCBIfam" id="TIGR00964">
    <property type="entry name" value="secE_bact"/>
    <property type="match status" value="1"/>
</dbReference>
<dbReference type="AlphaFoldDB" id="A0A662DLJ0"/>
<keyword evidence="4 9" id="KW-0812">Transmembrane</keyword>
<dbReference type="InterPro" id="IPR038379">
    <property type="entry name" value="SecE_sf"/>
</dbReference>
<evidence type="ECO:0000256" key="4">
    <source>
        <dbReference type="ARBA" id="ARBA00022692"/>
    </source>
</evidence>
<name>A0A662DLJ0_UNCAE</name>
<keyword evidence="7 9" id="KW-0811">Translocation</keyword>
<feature type="transmembrane region" description="Helical" evidence="9">
    <location>
        <begin position="35"/>
        <end position="59"/>
    </location>
</feature>
<dbReference type="GO" id="GO:0009306">
    <property type="term" value="P:protein secretion"/>
    <property type="evidence" value="ECO:0007669"/>
    <property type="project" value="UniProtKB-UniRule"/>
</dbReference>
<evidence type="ECO:0000256" key="7">
    <source>
        <dbReference type="ARBA" id="ARBA00023010"/>
    </source>
</evidence>
<evidence type="ECO:0000256" key="8">
    <source>
        <dbReference type="ARBA" id="ARBA00023136"/>
    </source>
</evidence>
<dbReference type="Gene3D" id="1.20.5.1030">
    <property type="entry name" value="Preprotein translocase secy subunit"/>
    <property type="match status" value="1"/>
</dbReference>
<dbReference type="PANTHER" id="PTHR33910">
    <property type="entry name" value="PROTEIN TRANSLOCASE SUBUNIT SECE"/>
    <property type="match status" value="1"/>
</dbReference>
<dbReference type="EMBL" id="DRBC01000194">
    <property type="protein sequence ID" value="HDN84762.1"/>
    <property type="molecule type" value="Genomic_DNA"/>
</dbReference>
<keyword evidence="5 9" id="KW-0653">Protein transport</keyword>
<evidence type="ECO:0000256" key="2">
    <source>
        <dbReference type="ARBA" id="ARBA00022448"/>
    </source>
</evidence>
<comment type="function">
    <text evidence="9">Essential subunit of the Sec protein translocation channel SecYEG. Clamps together the 2 halves of SecY. May contact the channel plug during translocation.</text>
</comment>
<dbReference type="Pfam" id="PF00584">
    <property type="entry name" value="SecE"/>
    <property type="match status" value="1"/>
</dbReference>
<proteinExistence type="inferred from homology"/>
<dbReference type="GO" id="GO:0008320">
    <property type="term" value="F:protein transmembrane transporter activity"/>
    <property type="evidence" value="ECO:0007669"/>
    <property type="project" value="UniProtKB-UniRule"/>
</dbReference>
<reference evidence="10" key="2">
    <citation type="journal article" date="2020" name="mSystems">
        <title>Genome- and Community-Level Interaction Insights into Carbon Utilization and Element Cycling Functions of Hydrothermarchaeota in Hydrothermal Sediment.</title>
        <authorList>
            <person name="Zhou Z."/>
            <person name="Liu Y."/>
            <person name="Xu W."/>
            <person name="Pan J."/>
            <person name="Luo Z.H."/>
            <person name="Li M."/>
        </authorList>
    </citation>
    <scope>NUCLEOTIDE SEQUENCE [LARGE SCALE GENOMIC DNA]</scope>
    <source>
        <strain evidence="10">HyVt-219</strain>
    </source>
</reference>
<keyword evidence="3 9" id="KW-1003">Cell membrane</keyword>
<protein>
    <recommendedName>
        <fullName evidence="9">Protein translocase subunit SecE</fullName>
    </recommendedName>
</protein>
<dbReference type="GO" id="GO:0006605">
    <property type="term" value="P:protein targeting"/>
    <property type="evidence" value="ECO:0007669"/>
    <property type="project" value="UniProtKB-UniRule"/>
</dbReference>
<keyword evidence="6 9" id="KW-1133">Transmembrane helix</keyword>
<evidence type="ECO:0000313" key="11">
    <source>
        <dbReference type="EMBL" id="RLE14746.1"/>
    </source>
</evidence>
<dbReference type="GO" id="GO:0043952">
    <property type="term" value="P:protein transport by the Sec complex"/>
    <property type="evidence" value="ECO:0007669"/>
    <property type="project" value="UniProtKB-UniRule"/>
</dbReference>
<dbReference type="InterPro" id="IPR005807">
    <property type="entry name" value="SecE_bac"/>
</dbReference>
<evidence type="ECO:0000313" key="10">
    <source>
        <dbReference type="EMBL" id="HDN84762.1"/>
    </source>
</evidence>
<dbReference type="PANTHER" id="PTHR33910:SF1">
    <property type="entry name" value="PROTEIN TRANSLOCASE SUBUNIT SECE"/>
    <property type="match status" value="1"/>
</dbReference>
<comment type="subunit">
    <text evidence="9">Component of the Sec protein translocase complex. Heterotrimer consisting of SecY, SecE and SecG subunits. The heterotrimers can form oligomers, although 1 heterotrimer is thought to be able to translocate proteins. Interacts with the ribosome. Interacts with SecDF, and other proteins may be involved. Interacts with SecA.</text>
</comment>
<comment type="caution">
    <text evidence="11">The sequence shown here is derived from an EMBL/GenBank/DDBJ whole genome shotgun (WGS) entry which is preliminary data.</text>
</comment>
<dbReference type="GO" id="GO:0065002">
    <property type="term" value="P:intracellular protein transmembrane transport"/>
    <property type="evidence" value="ECO:0007669"/>
    <property type="project" value="UniProtKB-UniRule"/>
</dbReference>
<dbReference type="Proteomes" id="UP000267654">
    <property type="component" value="Unassembled WGS sequence"/>
</dbReference>
<evidence type="ECO:0000256" key="1">
    <source>
        <dbReference type="ARBA" id="ARBA00004370"/>
    </source>
</evidence>
<gene>
    <name evidence="9 11" type="primary">secE</name>
    <name evidence="11" type="ORF">DRI96_00985</name>
    <name evidence="10" type="ORF">ENG47_03260</name>
</gene>
<dbReference type="Proteomes" id="UP000885660">
    <property type="component" value="Unassembled WGS sequence"/>
</dbReference>
<evidence type="ECO:0000256" key="3">
    <source>
        <dbReference type="ARBA" id="ARBA00022475"/>
    </source>
</evidence>